<dbReference type="EMBL" id="BLXT01006250">
    <property type="protein sequence ID" value="GFO30630.1"/>
    <property type="molecule type" value="Genomic_DNA"/>
</dbReference>
<proteinExistence type="predicted"/>
<organism evidence="2 3">
    <name type="scientific">Plakobranchus ocellatus</name>
    <dbReference type="NCBI Taxonomy" id="259542"/>
    <lineage>
        <taxon>Eukaryota</taxon>
        <taxon>Metazoa</taxon>
        <taxon>Spiralia</taxon>
        <taxon>Lophotrochozoa</taxon>
        <taxon>Mollusca</taxon>
        <taxon>Gastropoda</taxon>
        <taxon>Heterobranchia</taxon>
        <taxon>Euthyneura</taxon>
        <taxon>Panpulmonata</taxon>
        <taxon>Sacoglossa</taxon>
        <taxon>Placobranchoidea</taxon>
        <taxon>Plakobranchidae</taxon>
        <taxon>Plakobranchus</taxon>
    </lineage>
</organism>
<accession>A0AAV4CGI5</accession>
<name>A0AAV4CGI5_9GAST</name>
<dbReference type="AlphaFoldDB" id="A0AAV4CGI5"/>
<feature type="region of interest" description="Disordered" evidence="1">
    <location>
        <begin position="69"/>
        <end position="99"/>
    </location>
</feature>
<sequence length="145" mass="16139">METVLPSRNTSASFCLQEFRCFVYSDHPVYFTQCLKGETARVSKTRRQLSFPSHSPRCALLPDSLVKSTGIPGNRKNRLRPLRQQGPGAGRTGRTDTDRNGHELIKKASSGFDSTVQLHGATNARSKTWPISWCTNRLTGSSHSF</sequence>
<evidence type="ECO:0000313" key="2">
    <source>
        <dbReference type="EMBL" id="GFO30630.1"/>
    </source>
</evidence>
<dbReference type="Proteomes" id="UP000735302">
    <property type="component" value="Unassembled WGS sequence"/>
</dbReference>
<protein>
    <submittedName>
        <fullName evidence="2">Uncharacterized protein</fullName>
    </submittedName>
</protein>
<evidence type="ECO:0000256" key="1">
    <source>
        <dbReference type="SAM" id="MobiDB-lite"/>
    </source>
</evidence>
<evidence type="ECO:0000313" key="3">
    <source>
        <dbReference type="Proteomes" id="UP000735302"/>
    </source>
</evidence>
<reference evidence="2 3" key="1">
    <citation type="journal article" date="2021" name="Elife">
        <title>Chloroplast acquisition without the gene transfer in kleptoplastic sea slugs, Plakobranchus ocellatus.</title>
        <authorList>
            <person name="Maeda T."/>
            <person name="Takahashi S."/>
            <person name="Yoshida T."/>
            <person name="Shimamura S."/>
            <person name="Takaki Y."/>
            <person name="Nagai Y."/>
            <person name="Toyoda A."/>
            <person name="Suzuki Y."/>
            <person name="Arimoto A."/>
            <person name="Ishii H."/>
            <person name="Satoh N."/>
            <person name="Nishiyama T."/>
            <person name="Hasebe M."/>
            <person name="Maruyama T."/>
            <person name="Minagawa J."/>
            <person name="Obokata J."/>
            <person name="Shigenobu S."/>
        </authorList>
    </citation>
    <scope>NUCLEOTIDE SEQUENCE [LARGE SCALE GENOMIC DNA]</scope>
</reference>
<keyword evidence="3" id="KW-1185">Reference proteome</keyword>
<comment type="caution">
    <text evidence="2">The sequence shown here is derived from an EMBL/GenBank/DDBJ whole genome shotgun (WGS) entry which is preliminary data.</text>
</comment>
<gene>
    <name evidence="2" type="ORF">PoB_005713500</name>
</gene>